<dbReference type="Gene3D" id="3.40.50.150">
    <property type="entry name" value="Vaccinia Virus protein VP39"/>
    <property type="match status" value="1"/>
</dbReference>
<dbReference type="Proteomes" id="UP001212498">
    <property type="component" value="Unassembled WGS sequence"/>
</dbReference>
<dbReference type="SUPFAM" id="SSF53335">
    <property type="entry name" value="S-adenosyl-L-methionine-dependent methyltransferases"/>
    <property type="match status" value="1"/>
</dbReference>
<evidence type="ECO:0000259" key="4">
    <source>
        <dbReference type="Pfam" id="PF00891"/>
    </source>
</evidence>
<dbReference type="PIRSF" id="PIRSF005739">
    <property type="entry name" value="O-mtase"/>
    <property type="match status" value="1"/>
</dbReference>
<dbReference type="SUPFAM" id="SSF46785">
    <property type="entry name" value="Winged helix' DNA-binding domain"/>
    <property type="match status" value="1"/>
</dbReference>
<feature type="domain" description="O-methyltransferase dimerisation" evidence="5">
    <location>
        <begin position="12"/>
        <end position="85"/>
    </location>
</feature>
<protein>
    <submittedName>
        <fullName evidence="6">Methyltransferase</fullName>
    </submittedName>
</protein>
<reference evidence="6 7" key="1">
    <citation type="submission" date="2022-11" db="EMBL/GenBank/DDBJ databases">
        <title>Nonomuraea corallina sp. nov., a new species of the genus Nonomuraea isolated from sea side sediment in Thai sea.</title>
        <authorList>
            <person name="Ngamcharungchit C."/>
            <person name="Matsumoto A."/>
            <person name="Suriyachadkun C."/>
            <person name="Panbangred W."/>
            <person name="Inahashi Y."/>
            <person name="Intra B."/>
        </authorList>
    </citation>
    <scope>NUCLEOTIDE SEQUENCE [LARGE SCALE GENOMIC DNA]</scope>
    <source>
        <strain evidence="6 7">DSM 43553</strain>
    </source>
</reference>
<accession>A0ABT4SZK2</accession>
<dbReference type="GO" id="GO:0032259">
    <property type="term" value="P:methylation"/>
    <property type="evidence" value="ECO:0007669"/>
    <property type="project" value="UniProtKB-KW"/>
</dbReference>
<dbReference type="InterPro" id="IPR016461">
    <property type="entry name" value="COMT-like"/>
</dbReference>
<dbReference type="Gene3D" id="1.10.287.1350">
    <property type="match status" value="1"/>
</dbReference>
<organism evidence="6 7">
    <name type="scientific">Nonomuraea ferruginea</name>
    <dbReference type="NCBI Taxonomy" id="46174"/>
    <lineage>
        <taxon>Bacteria</taxon>
        <taxon>Bacillati</taxon>
        <taxon>Actinomycetota</taxon>
        <taxon>Actinomycetes</taxon>
        <taxon>Streptosporangiales</taxon>
        <taxon>Streptosporangiaceae</taxon>
        <taxon>Nonomuraea</taxon>
    </lineage>
</organism>
<dbReference type="PANTHER" id="PTHR43712:SF2">
    <property type="entry name" value="O-METHYLTRANSFERASE CICE"/>
    <property type="match status" value="1"/>
</dbReference>
<feature type="domain" description="O-methyltransferase C-terminal" evidence="4">
    <location>
        <begin position="109"/>
        <end position="316"/>
    </location>
</feature>
<evidence type="ECO:0000259" key="5">
    <source>
        <dbReference type="Pfam" id="PF08100"/>
    </source>
</evidence>
<dbReference type="InterPro" id="IPR001077">
    <property type="entry name" value="COMT_C"/>
</dbReference>
<gene>
    <name evidence="6" type="ORF">OUY24_16775</name>
</gene>
<dbReference type="GO" id="GO:0008168">
    <property type="term" value="F:methyltransferase activity"/>
    <property type="evidence" value="ECO:0007669"/>
    <property type="project" value="UniProtKB-KW"/>
</dbReference>
<dbReference type="RefSeq" id="WP_271276857.1">
    <property type="nucleotide sequence ID" value="NZ_BAABFD010000012.1"/>
</dbReference>
<dbReference type="InterPro" id="IPR012967">
    <property type="entry name" value="COMT_dimerisation"/>
</dbReference>
<name>A0ABT4SZK2_9ACTN</name>
<proteinExistence type="predicted"/>
<dbReference type="PANTHER" id="PTHR43712">
    <property type="entry name" value="PUTATIVE (AFU_ORTHOLOGUE AFUA_4G14580)-RELATED"/>
    <property type="match status" value="1"/>
</dbReference>
<dbReference type="InterPro" id="IPR036388">
    <property type="entry name" value="WH-like_DNA-bd_sf"/>
</dbReference>
<evidence type="ECO:0000256" key="3">
    <source>
        <dbReference type="ARBA" id="ARBA00022691"/>
    </source>
</evidence>
<dbReference type="PROSITE" id="PS51683">
    <property type="entry name" value="SAM_OMT_II"/>
    <property type="match status" value="1"/>
</dbReference>
<dbReference type="InterPro" id="IPR029063">
    <property type="entry name" value="SAM-dependent_MTases_sf"/>
</dbReference>
<dbReference type="InterPro" id="IPR036390">
    <property type="entry name" value="WH_DNA-bd_sf"/>
</dbReference>
<comment type="caution">
    <text evidence="6">The sequence shown here is derived from an EMBL/GenBank/DDBJ whole genome shotgun (WGS) entry which is preliminary data.</text>
</comment>
<keyword evidence="3" id="KW-0949">S-adenosyl-L-methionine</keyword>
<evidence type="ECO:0000313" key="7">
    <source>
        <dbReference type="Proteomes" id="UP001212498"/>
    </source>
</evidence>
<dbReference type="Pfam" id="PF08100">
    <property type="entry name" value="Dimerisation"/>
    <property type="match status" value="1"/>
</dbReference>
<dbReference type="CDD" id="cd02440">
    <property type="entry name" value="AdoMet_MTases"/>
    <property type="match status" value="1"/>
</dbReference>
<dbReference type="Pfam" id="PF00891">
    <property type="entry name" value="Methyltransf_2"/>
    <property type="match status" value="1"/>
</dbReference>
<evidence type="ECO:0000313" key="6">
    <source>
        <dbReference type="EMBL" id="MDA0642290.1"/>
    </source>
</evidence>
<keyword evidence="2" id="KW-0808">Transferase</keyword>
<sequence length="335" mass="35391">MPPDPAQRLLGYIDGAWVASAVCAAAELGVADALAGGARDADQLARAVGAHPGALYRLLRALADLGVLRELDGRVFELTETGERLRRDHPESQRGFAVMLGSSWHRRAWSGFADSVRTGESAFERVFGPAFDHFRDHPEHGEVLNDAMTSVSAAFVWPAVRGHDFTRYGTVVDVGGGHGAMLAAILSAHPEGRGVLFDLPHVIEGAGGPLVEAGVADRCELVGGDFFTSVPPGGDAYLLSNVVHDWGDDDAVRILASCRRAMNDGGRVLLCEAVIPDPPREPTAATVIDLEMLVIAKGARQRTAGEYAELFERAGLRLAGVTGGGVFDVVEAVPG</sequence>
<keyword evidence="1 6" id="KW-0489">Methyltransferase</keyword>
<evidence type="ECO:0000256" key="2">
    <source>
        <dbReference type="ARBA" id="ARBA00022679"/>
    </source>
</evidence>
<dbReference type="Gene3D" id="1.10.10.10">
    <property type="entry name" value="Winged helix-like DNA-binding domain superfamily/Winged helix DNA-binding domain"/>
    <property type="match status" value="1"/>
</dbReference>
<dbReference type="EMBL" id="JAPNUD010000038">
    <property type="protein sequence ID" value="MDA0642290.1"/>
    <property type="molecule type" value="Genomic_DNA"/>
</dbReference>
<keyword evidence="7" id="KW-1185">Reference proteome</keyword>
<evidence type="ECO:0000256" key="1">
    <source>
        <dbReference type="ARBA" id="ARBA00022603"/>
    </source>
</evidence>